<protein>
    <recommendedName>
        <fullName evidence="6">Protein kinase domain-containing protein</fullName>
    </recommendedName>
</protein>
<dbReference type="PROSITE" id="PS50011">
    <property type="entry name" value="PROTEIN_KINASE_DOM"/>
    <property type="match status" value="1"/>
</dbReference>
<feature type="region of interest" description="Disordered" evidence="5">
    <location>
        <begin position="257"/>
        <end position="286"/>
    </location>
</feature>
<evidence type="ECO:0000256" key="4">
    <source>
        <dbReference type="RuleBase" id="RU000304"/>
    </source>
</evidence>
<evidence type="ECO:0000313" key="7">
    <source>
        <dbReference type="EMBL" id="KAL0253477.1"/>
    </source>
</evidence>
<name>A0ABR3BYT8_9PEZI</name>
<accession>A0ABR3BYT8</accession>
<keyword evidence="8" id="KW-1185">Reference proteome</keyword>
<dbReference type="PANTHER" id="PTHR48011">
    <property type="entry name" value="CCR4-NOT TRANSCRIPTIONAL COMPLEX SUBUNIT CAF120-RELATED"/>
    <property type="match status" value="1"/>
</dbReference>
<evidence type="ECO:0000256" key="5">
    <source>
        <dbReference type="SAM" id="MobiDB-lite"/>
    </source>
</evidence>
<evidence type="ECO:0000313" key="8">
    <source>
        <dbReference type="Proteomes" id="UP001430584"/>
    </source>
</evidence>
<dbReference type="Proteomes" id="UP001430584">
    <property type="component" value="Unassembled WGS sequence"/>
</dbReference>
<gene>
    <name evidence="7" type="ORF">SLS55_010456</name>
</gene>
<dbReference type="InterPro" id="IPR000719">
    <property type="entry name" value="Prot_kinase_dom"/>
</dbReference>
<dbReference type="InterPro" id="IPR011009">
    <property type="entry name" value="Kinase-like_dom_sf"/>
</dbReference>
<evidence type="ECO:0000256" key="1">
    <source>
        <dbReference type="ARBA" id="ARBA00022741"/>
    </source>
</evidence>
<feature type="region of interest" description="Disordered" evidence="5">
    <location>
        <begin position="164"/>
        <end position="204"/>
    </location>
</feature>
<keyword evidence="4" id="KW-0418">Kinase</keyword>
<dbReference type="Gene3D" id="1.10.510.10">
    <property type="entry name" value="Transferase(Phosphotransferase) domain 1"/>
    <property type="match status" value="1"/>
</dbReference>
<evidence type="ECO:0000256" key="2">
    <source>
        <dbReference type="ARBA" id="ARBA00022840"/>
    </source>
</evidence>
<organism evidence="7 8">
    <name type="scientific">Diplodia seriata</name>
    <dbReference type="NCBI Taxonomy" id="420778"/>
    <lineage>
        <taxon>Eukaryota</taxon>
        <taxon>Fungi</taxon>
        <taxon>Dikarya</taxon>
        <taxon>Ascomycota</taxon>
        <taxon>Pezizomycotina</taxon>
        <taxon>Dothideomycetes</taxon>
        <taxon>Dothideomycetes incertae sedis</taxon>
        <taxon>Botryosphaeriales</taxon>
        <taxon>Botryosphaeriaceae</taxon>
        <taxon>Diplodia</taxon>
    </lineage>
</organism>
<evidence type="ECO:0000256" key="3">
    <source>
        <dbReference type="PROSITE-ProRule" id="PRU10141"/>
    </source>
</evidence>
<feature type="compositionally biased region" description="Gly residues" evidence="5">
    <location>
        <begin position="269"/>
        <end position="278"/>
    </location>
</feature>
<dbReference type="Gene3D" id="3.30.200.20">
    <property type="entry name" value="Phosphorylase Kinase, domain 1"/>
    <property type="match status" value="1"/>
</dbReference>
<keyword evidence="4" id="KW-0723">Serine/threonine-protein kinase</keyword>
<keyword evidence="4" id="KW-0808">Transferase</keyword>
<dbReference type="PROSITE" id="PS00108">
    <property type="entry name" value="PROTEIN_KINASE_ST"/>
    <property type="match status" value="1"/>
</dbReference>
<dbReference type="EMBL" id="JAJVCZ030000012">
    <property type="protein sequence ID" value="KAL0253477.1"/>
    <property type="molecule type" value="Genomic_DNA"/>
</dbReference>
<evidence type="ECO:0000259" key="6">
    <source>
        <dbReference type="PROSITE" id="PS50011"/>
    </source>
</evidence>
<dbReference type="RefSeq" id="XP_066628121.1">
    <property type="nucleotide sequence ID" value="XM_066781838.1"/>
</dbReference>
<comment type="similarity">
    <text evidence="4">Belongs to the protein kinase superfamily.</text>
</comment>
<feature type="binding site" evidence="3">
    <location>
        <position position="28"/>
    </location>
    <ligand>
        <name>ATP</name>
        <dbReference type="ChEBI" id="CHEBI:30616"/>
    </ligand>
</feature>
<dbReference type="CDD" id="cd00180">
    <property type="entry name" value="PKc"/>
    <property type="match status" value="1"/>
</dbReference>
<comment type="caution">
    <text evidence="7">The sequence shown here is derived from an EMBL/GenBank/DDBJ whole genome shotgun (WGS) entry which is preliminary data.</text>
</comment>
<dbReference type="SMART" id="SM00220">
    <property type="entry name" value="S_TKc"/>
    <property type="match status" value="1"/>
</dbReference>
<proteinExistence type="inferred from homology"/>
<keyword evidence="1 3" id="KW-0547">Nucleotide-binding</keyword>
<feature type="domain" description="Protein kinase" evidence="6">
    <location>
        <begin position="1"/>
        <end position="331"/>
    </location>
</feature>
<dbReference type="InterPro" id="IPR052751">
    <property type="entry name" value="Plant_MAPKKK"/>
</dbReference>
<dbReference type="InterPro" id="IPR017441">
    <property type="entry name" value="Protein_kinase_ATP_BS"/>
</dbReference>
<dbReference type="SUPFAM" id="SSF56112">
    <property type="entry name" value="Protein kinase-like (PK-like)"/>
    <property type="match status" value="1"/>
</dbReference>
<dbReference type="GeneID" id="92014541"/>
<dbReference type="PANTHER" id="PTHR48011:SF4">
    <property type="entry name" value="MITOGEN-ACTIVATED PROTEIN KINASE KINASE KINASE 19"/>
    <property type="match status" value="1"/>
</dbReference>
<keyword evidence="2 3" id="KW-0067">ATP-binding</keyword>
<dbReference type="PROSITE" id="PS00107">
    <property type="entry name" value="PROTEIN_KINASE_ATP"/>
    <property type="match status" value="1"/>
</dbReference>
<dbReference type="InterPro" id="IPR008271">
    <property type="entry name" value="Ser/Thr_kinase_AS"/>
</dbReference>
<reference evidence="7 8" key="1">
    <citation type="submission" date="2024-02" db="EMBL/GenBank/DDBJ databases">
        <title>De novo assembly and annotation of 12 fungi associated with fruit tree decline syndrome in Ontario, Canada.</title>
        <authorList>
            <person name="Sulman M."/>
            <person name="Ellouze W."/>
            <person name="Ilyukhin E."/>
        </authorList>
    </citation>
    <scope>NUCLEOTIDE SEQUENCE [LARGE SCALE GENOMIC DNA]</scope>
    <source>
        <strain evidence="7 8">FDS-637</strain>
    </source>
</reference>
<sequence length="396" mass="42773">MDDYLGSGTSGEVKRIYSLQLRQVIAVKSVRLPSKRGTKEEVLIMREAEIHRLLNHPNILPCFHYDVRATPTGDEKAEEPRILSLDLELMTGDVHDLVISGAAAGTDRLHLADALLWQMLQALDHLATTARLVHRDVKPANMLYRRLDDDFVFKLADFGVAKPWPDQDDTASCPTSSPATTTTTPSSPSSSRSPRSTFSSWATTPSFASSATRTPILGTPRYWAPECRRRSPQQGPPADVWALLVSVLWVAQPESVFGGDADDAEDGAGDGGGGGAGNDGRAHDGDEDHHAVVSVVEALVARPEFRYLSGMAVTEPGLRATAGEMLERLGGGGGGEGGEAGEAGERMSWSWVGDGEVGERMEVETWEEGPDRMELEEKGEVVVVKEMEWERGVVGG</sequence>
<dbReference type="Pfam" id="PF00069">
    <property type="entry name" value="Pkinase"/>
    <property type="match status" value="1"/>
</dbReference>
<feature type="compositionally biased region" description="Low complexity" evidence="5">
    <location>
        <begin position="170"/>
        <end position="200"/>
    </location>
</feature>